<protein>
    <submittedName>
        <fullName evidence="1">Uncharacterized protein</fullName>
    </submittedName>
</protein>
<dbReference type="KEGG" id="fng:JM64_06785"/>
<evidence type="ECO:0000313" key="2">
    <source>
        <dbReference type="Proteomes" id="UP000077096"/>
    </source>
</evidence>
<dbReference type="PATRIC" id="fig|93466.3.peg.1439"/>
<evidence type="ECO:0000313" key="1">
    <source>
        <dbReference type="EMBL" id="ANE41694.1"/>
    </source>
</evidence>
<reference evidence="1 2" key="1">
    <citation type="submission" date="2014-08" db="EMBL/GenBank/DDBJ databases">
        <title>Fervidobacterium pennivorans DYC genome.</title>
        <authorList>
            <person name="Wushke S."/>
        </authorList>
    </citation>
    <scope>NUCLEOTIDE SEQUENCE [LARGE SCALE GENOMIC DNA]</scope>
    <source>
        <strain evidence="1 2">DYC</strain>
    </source>
</reference>
<name>A0A172T407_FERPE</name>
<dbReference type="AlphaFoldDB" id="A0A172T407"/>
<organism evidence="1 2">
    <name type="scientific">Fervidobacterium pennivorans</name>
    <dbReference type="NCBI Taxonomy" id="93466"/>
    <lineage>
        <taxon>Bacteria</taxon>
        <taxon>Thermotogati</taxon>
        <taxon>Thermotogota</taxon>
        <taxon>Thermotogae</taxon>
        <taxon>Thermotogales</taxon>
        <taxon>Fervidobacteriaceae</taxon>
        <taxon>Fervidobacterium</taxon>
    </lineage>
</organism>
<proteinExistence type="predicted"/>
<sequence length="833" mass="89500">MRKLYLLFIAVLVSLFLFSCGLKLPSKAPEKVKVQYTKYLEFPITTLDLKVSDFVDSLLQKNIAGLSVIKGNPISINYATSVEYSPGTFLQDIENSIKTELQSFGQRFEYRVDSSYFLSKVYGKIVLPTVQPIHQSISVDAPNIGDFTVADNLSIPVTNGTNIIELPSSVLNSLIFDEANLKNVDVQFTISGVSASNAFLIVDGRTYQITVNGTKNLSNVMIKKSSNIKLKFDSSSTGFAQVTLKFLNQKVDYFKNLDTTQLADRKISINVTQNITITSGTWKLALGGNVDVNLNILGFSGNISQSYTAKSGTITIGSGSSSNLTCNIGFDGTTLFTVGDGIVLNGLVELSEKVSADLRVAPSITITPNVSVTKIENYPLSVTVPLPNNVQSVSFANDSGHMLLKLNGITLTAVSGTFGSNNLSLSGGIVLPFSGISLPSTINAQISGNVNSNEISYTLELPENQTIKIANAQITGLSIDPVTINEPVPSTVKDFANLVKATIKVKLNYDVRNISGVSINITSNIFDTGNGTHNLSGTGTIELSSVDKVFDFSTFTSFTMTITPTVPPAVTVSNVDIREGVKLVIQPVVEQFLISEVDLKGQSFEQDFGTLINFGDIFKDDFAFVKDLDLNVDATVTFNITEATVPATVTLNISRNEVKVSKGQKVNIGHIIEELINEGTPLSLSIILETGTGTLTKDSLITASLEFALPLSASTGENEILIKSGTVDLSMLNDVKDILDKVELKFGYYSNTTGLQAKLKLGANNEISTLIGVSSPSVIITKDKLPTLSNNNVPYEILLPANSTISLNYNGKFSIAPYIAVDLKAATEVKLGN</sequence>
<dbReference type="PROSITE" id="PS51257">
    <property type="entry name" value="PROKAR_LIPOPROTEIN"/>
    <property type="match status" value="1"/>
</dbReference>
<dbReference type="OrthoDB" id="38668at2"/>
<dbReference type="EMBL" id="CP011393">
    <property type="protein sequence ID" value="ANE41694.1"/>
    <property type="molecule type" value="Genomic_DNA"/>
</dbReference>
<dbReference type="Proteomes" id="UP000077096">
    <property type="component" value="Chromosome"/>
</dbReference>
<gene>
    <name evidence="1" type="ORF">JM64_06785</name>
</gene>
<accession>A0A172T407</accession>